<dbReference type="Gene3D" id="3.40.1080.10">
    <property type="entry name" value="Glutaconate Coenzyme A-transferase"/>
    <property type="match status" value="1"/>
</dbReference>
<evidence type="ECO:0000256" key="2">
    <source>
        <dbReference type="ARBA" id="ARBA00022679"/>
    </source>
</evidence>
<gene>
    <name evidence="3" type="ORF">SAMN05660299_02440</name>
</gene>
<dbReference type="NCBIfam" id="TIGR02428">
    <property type="entry name" value="pcaJ_scoB_fam"/>
    <property type="match status" value="1"/>
</dbReference>
<evidence type="ECO:0000313" key="3">
    <source>
        <dbReference type="EMBL" id="SDN27696.1"/>
    </source>
</evidence>
<dbReference type="InterPro" id="IPR012791">
    <property type="entry name" value="3-oxoacid_CoA-transf_B"/>
</dbReference>
<protein>
    <submittedName>
        <fullName evidence="3">Acetate CoA/acetoacetate CoA-transferase beta subunit</fullName>
    </submittedName>
</protein>
<dbReference type="OrthoDB" id="9778604at2"/>
<dbReference type="InterPro" id="IPR004165">
    <property type="entry name" value="CoA_trans_fam_I"/>
</dbReference>
<dbReference type="SMART" id="SM00882">
    <property type="entry name" value="CoA_trans"/>
    <property type="match status" value="1"/>
</dbReference>
<accession>A0A1H0A4N8</accession>
<evidence type="ECO:0000256" key="1">
    <source>
        <dbReference type="ARBA" id="ARBA00007047"/>
    </source>
</evidence>
<sequence>MKDKERIARRAALELKDGEYVNLGFGMPTSVANFVPKGVEVILQSENGCLLFGGTPTVDTYDSDIANAGGQPITLVKGSAIFDSTTAFTMIRGGHMDGTFLGALEVDQEGNIANWALPVAPERYSPGPGGAMDLVAGARKVVAMLLHTNKQGESKIKKHCTLPLTGAGIVDIIITEQAVFTVQPKGLVLTEMAAGKTVEDIRNITEADFTVAENVGEYRLA</sequence>
<comment type="similarity">
    <text evidence="1">Belongs to the 3-oxoacid CoA-transferase subunit B family.</text>
</comment>
<keyword evidence="2 3" id="KW-0808">Transferase</keyword>
<dbReference type="Pfam" id="PF01144">
    <property type="entry name" value="CoA_trans"/>
    <property type="match status" value="1"/>
</dbReference>
<evidence type="ECO:0000313" key="4">
    <source>
        <dbReference type="Proteomes" id="UP000199309"/>
    </source>
</evidence>
<dbReference type="EMBL" id="FNHQ01000035">
    <property type="protein sequence ID" value="SDN27696.1"/>
    <property type="molecule type" value="Genomic_DNA"/>
</dbReference>
<reference evidence="3 4" key="1">
    <citation type="submission" date="2016-10" db="EMBL/GenBank/DDBJ databases">
        <authorList>
            <person name="de Groot N.N."/>
        </authorList>
    </citation>
    <scope>NUCLEOTIDE SEQUENCE [LARGE SCALE GENOMIC DNA]</scope>
    <source>
        <strain evidence="3 4">DSM 16981</strain>
    </source>
</reference>
<dbReference type="PANTHER" id="PTHR13707">
    <property type="entry name" value="KETOACID-COENZYME A TRANSFERASE"/>
    <property type="match status" value="1"/>
</dbReference>
<dbReference type="STRING" id="349095.SAMN05660299_02440"/>
<dbReference type="AlphaFoldDB" id="A0A1H0A4N8"/>
<organism evidence="3 4">
    <name type="scientific">Megasphaera paucivorans</name>
    <dbReference type="NCBI Taxonomy" id="349095"/>
    <lineage>
        <taxon>Bacteria</taxon>
        <taxon>Bacillati</taxon>
        <taxon>Bacillota</taxon>
        <taxon>Negativicutes</taxon>
        <taxon>Veillonellales</taxon>
        <taxon>Veillonellaceae</taxon>
        <taxon>Megasphaera</taxon>
    </lineage>
</organism>
<name>A0A1H0A4N8_9FIRM</name>
<dbReference type="InterPro" id="IPR037171">
    <property type="entry name" value="NagB/RpiA_transferase-like"/>
</dbReference>
<proteinExistence type="inferred from homology"/>
<keyword evidence="4" id="KW-1185">Reference proteome</keyword>
<dbReference type="SUPFAM" id="SSF100950">
    <property type="entry name" value="NagB/RpiA/CoA transferase-like"/>
    <property type="match status" value="1"/>
</dbReference>
<dbReference type="Proteomes" id="UP000199309">
    <property type="component" value="Unassembled WGS sequence"/>
</dbReference>
<dbReference type="GO" id="GO:0008260">
    <property type="term" value="F:succinyl-CoA:3-oxo-acid CoA-transferase activity"/>
    <property type="evidence" value="ECO:0007669"/>
    <property type="project" value="TreeGrafter"/>
</dbReference>
<dbReference type="PANTHER" id="PTHR13707:SF23">
    <property type="entry name" value="SUCCINYL-COA:3-KETOACID-COENZYME A TRANSFERASE"/>
    <property type="match status" value="1"/>
</dbReference>
<dbReference type="RefSeq" id="WP_091652356.1">
    <property type="nucleotide sequence ID" value="NZ_FNHQ01000035.1"/>
</dbReference>